<proteinExistence type="inferred from homology"/>
<feature type="transmembrane region" description="Helical" evidence="8">
    <location>
        <begin position="39"/>
        <end position="62"/>
    </location>
</feature>
<dbReference type="GO" id="GO:0005886">
    <property type="term" value="C:plasma membrane"/>
    <property type="evidence" value="ECO:0007669"/>
    <property type="project" value="UniProtKB-SubCell"/>
</dbReference>
<evidence type="ECO:0000256" key="4">
    <source>
        <dbReference type="ARBA" id="ARBA00022475"/>
    </source>
</evidence>
<evidence type="ECO:0000256" key="8">
    <source>
        <dbReference type="SAM" id="Phobius"/>
    </source>
</evidence>
<gene>
    <name evidence="10" type="primary">bcr_1</name>
    <name evidence="10" type="ORF">BG845_00336</name>
</gene>
<feature type="transmembrane region" description="Helical" evidence="8">
    <location>
        <begin position="367"/>
        <end position="387"/>
    </location>
</feature>
<name>A0A1Y2N9R4_PSEAH</name>
<dbReference type="GO" id="GO:0042910">
    <property type="term" value="F:xenobiotic transmembrane transporter activity"/>
    <property type="evidence" value="ECO:0007669"/>
    <property type="project" value="InterPro"/>
</dbReference>
<protein>
    <submittedName>
        <fullName evidence="10">Bicyclomycin resistance protein</fullName>
    </submittedName>
</protein>
<dbReference type="InterPro" id="IPR004812">
    <property type="entry name" value="Efflux_drug-R_Bcr/CmlA"/>
</dbReference>
<feature type="transmembrane region" description="Helical" evidence="8">
    <location>
        <begin position="74"/>
        <end position="93"/>
    </location>
</feature>
<feature type="transmembrane region" description="Helical" evidence="8">
    <location>
        <begin position="277"/>
        <end position="297"/>
    </location>
</feature>
<keyword evidence="4" id="KW-1003">Cell membrane</keyword>
<feature type="transmembrane region" description="Helical" evidence="8">
    <location>
        <begin position="211"/>
        <end position="230"/>
    </location>
</feature>
<comment type="subcellular location">
    <subcellularLocation>
        <location evidence="1">Cell membrane</location>
        <topology evidence="1">Multi-pass membrane protein</topology>
    </subcellularLocation>
</comment>
<dbReference type="PROSITE" id="PS50850">
    <property type="entry name" value="MFS"/>
    <property type="match status" value="1"/>
</dbReference>
<feature type="transmembrane region" description="Helical" evidence="8">
    <location>
        <begin position="99"/>
        <end position="120"/>
    </location>
</feature>
<dbReference type="EMBL" id="MIGB01000001">
    <property type="protein sequence ID" value="OSY44215.1"/>
    <property type="molecule type" value="Genomic_DNA"/>
</dbReference>
<sequence>MTAPPRSFTLTLAVVVGLGPFAIDMYLASLPDIAAEFRAPVWVTQLTLTGYLLVLGLGQLFAGPLTDAVGRRTPLLAGLALFTAGSVAAALAPSMAVLVAARLLQAAGGAVTVVVVNSSVRDRAEGDAATRLYAALMVVVAVAPIIAPAAGGALDGVAGWRAVFVALAVLGALTLFAAVRFLPESLPVAARTPFRPGATLRGYGSLMRDRAFVVPAAAICTVFGFLFAYIGGASYVYRGTYGLGASEFGLLFGATAVAVAVGAGAAHVLADRLAARTNAVLGAALIVAGAIGATVAAVAGLPIWVLAVCFAVALAGLGITEPVLMGAAMNARSDGLGSASAVLGACQFVLGAVGTAAAGAAAAAGPVVWTGLLLGIAVVAALLTLALPRARIPAGDRSHGAA</sequence>
<evidence type="ECO:0000313" key="11">
    <source>
        <dbReference type="Proteomes" id="UP000194360"/>
    </source>
</evidence>
<dbReference type="OrthoDB" id="9814303at2"/>
<dbReference type="PANTHER" id="PTHR23502">
    <property type="entry name" value="MAJOR FACILITATOR SUPERFAMILY"/>
    <property type="match status" value="1"/>
</dbReference>
<organism evidence="10 11">
    <name type="scientific">Pseudonocardia autotrophica</name>
    <name type="common">Amycolata autotrophica</name>
    <name type="synonym">Nocardia autotrophica</name>
    <dbReference type="NCBI Taxonomy" id="2074"/>
    <lineage>
        <taxon>Bacteria</taxon>
        <taxon>Bacillati</taxon>
        <taxon>Actinomycetota</taxon>
        <taxon>Actinomycetes</taxon>
        <taxon>Pseudonocardiales</taxon>
        <taxon>Pseudonocardiaceae</taxon>
        <taxon>Pseudonocardia</taxon>
    </lineage>
</organism>
<dbReference type="RefSeq" id="WP_085910651.1">
    <property type="nucleotide sequence ID" value="NZ_AP018920.1"/>
</dbReference>
<accession>A0A1Y2N9R4</accession>
<dbReference type="InterPro" id="IPR011701">
    <property type="entry name" value="MFS"/>
</dbReference>
<dbReference type="PANTHER" id="PTHR23502:SF132">
    <property type="entry name" value="POLYAMINE TRANSPORTER 2-RELATED"/>
    <property type="match status" value="1"/>
</dbReference>
<evidence type="ECO:0000256" key="6">
    <source>
        <dbReference type="ARBA" id="ARBA00022989"/>
    </source>
</evidence>
<keyword evidence="3" id="KW-0813">Transport</keyword>
<dbReference type="Pfam" id="PF07690">
    <property type="entry name" value="MFS_1"/>
    <property type="match status" value="1"/>
</dbReference>
<dbReference type="Proteomes" id="UP000194360">
    <property type="component" value="Unassembled WGS sequence"/>
</dbReference>
<evidence type="ECO:0000256" key="5">
    <source>
        <dbReference type="ARBA" id="ARBA00022692"/>
    </source>
</evidence>
<dbReference type="InterPro" id="IPR036259">
    <property type="entry name" value="MFS_trans_sf"/>
</dbReference>
<evidence type="ECO:0000313" key="10">
    <source>
        <dbReference type="EMBL" id="OSY44215.1"/>
    </source>
</evidence>
<evidence type="ECO:0000256" key="7">
    <source>
        <dbReference type="ARBA" id="ARBA00023136"/>
    </source>
</evidence>
<dbReference type="GO" id="GO:1990961">
    <property type="term" value="P:xenobiotic detoxification by transmembrane export across the plasma membrane"/>
    <property type="evidence" value="ECO:0007669"/>
    <property type="project" value="InterPro"/>
</dbReference>
<feature type="transmembrane region" description="Helical" evidence="8">
    <location>
        <begin position="7"/>
        <end position="27"/>
    </location>
</feature>
<reference evidence="10 11" key="1">
    <citation type="submission" date="2016-09" db="EMBL/GenBank/DDBJ databases">
        <title>Pseudonocardia autotrophica DSM535, a candidate organism with high potential of specific P450 cytochromes.</title>
        <authorList>
            <person name="Grumaz C."/>
            <person name="Vainshtein Y."/>
            <person name="Kirstahler P."/>
            <person name="Sohn K."/>
        </authorList>
    </citation>
    <scope>NUCLEOTIDE SEQUENCE [LARGE SCALE GENOMIC DNA]</scope>
    <source>
        <strain evidence="10 11">DSM 535</strain>
    </source>
</reference>
<dbReference type="NCBIfam" id="TIGR00710">
    <property type="entry name" value="efflux_Bcr_CflA"/>
    <property type="match status" value="1"/>
</dbReference>
<feature type="transmembrane region" description="Helical" evidence="8">
    <location>
        <begin position="132"/>
        <end position="154"/>
    </location>
</feature>
<evidence type="ECO:0000256" key="1">
    <source>
        <dbReference type="ARBA" id="ARBA00004651"/>
    </source>
</evidence>
<feature type="transmembrane region" description="Helical" evidence="8">
    <location>
        <begin position="336"/>
        <end position="361"/>
    </location>
</feature>
<keyword evidence="7 8" id="KW-0472">Membrane</keyword>
<feature type="transmembrane region" description="Helical" evidence="8">
    <location>
        <begin position="250"/>
        <end position="270"/>
    </location>
</feature>
<feature type="transmembrane region" description="Helical" evidence="8">
    <location>
        <begin position="303"/>
        <end position="324"/>
    </location>
</feature>
<keyword evidence="5 8" id="KW-0812">Transmembrane</keyword>
<evidence type="ECO:0000256" key="3">
    <source>
        <dbReference type="ARBA" id="ARBA00022448"/>
    </source>
</evidence>
<feature type="domain" description="Major facilitator superfamily (MFS) profile" evidence="9">
    <location>
        <begin position="8"/>
        <end position="392"/>
    </location>
</feature>
<dbReference type="InterPro" id="IPR020846">
    <property type="entry name" value="MFS_dom"/>
</dbReference>
<dbReference type="AlphaFoldDB" id="A0A1Y2N9R4"/>
<keyword evidence="6 8" id="KW-1133">Transmembrane helix</keyword>
<comment type="caution">
    <text evidence="10">The sequence shown here is derived from an EMBL/GenBank/DDBJ whole genome shotgun (WGS) entry which is preliminary data.</text>
</comment>
<dbReference type="Gene3D" id="1.20.1720.10">
    <property type="entry name" value="Multidrug resistance protein D"/>
    <property type="match status" value="1"/>
</dbReference>
<dbReference type="STRING" id="2074.BG845_00336"/>
<evidence type="ECO:0000259" key="9">
    <source>
        <dbReference type="PROSITE" id="PS50850"/>
    </source>
</evidence>
<keyword evidence="11" id="KW-1185">Reference proteome</keyword>
<feature type="transmembrane region" description="Helical" evidence="8">
    <location>
        <begin position="160"/>
        <end position="182"/>
    </location>
</feature>
<evidence type="ECO:0000256" key="2">
    <source>
        <dbReference type="ARBA" id="ARBA00006236"/>
    </source>
</evidence>
<dbReference type="SUPFAM" id="SSF103473">
    <property type="entry name" value="MFS general substrate transporter"/>
    <property type="match status" value="1"/>
</dbReference>
<comment type="similarity">
    <text evidence="2">Belongs to the major facilitator superfamily. Bcr/CmlA family.</text>
</comment>